<dbReference type="SUPFAM" id="SSF55781">
    <property type="entry name" value="GAF domain-like"/>
    <property type="match status" value="1"/>
</dbReference>
<dbReference type="Proteomes" id="UP000609346">
    <property type="component" value="Unassembled WGS sequence"/>
</dbReference>
<organism evidence="6 7">
    <name type="scientific">Paenibacillus terricola</name>
    <dbReference type="NCBI Taxonomy" id="2763503"/>
    <lineage>
        <taxon>Bacteria</taxon>
        <taxon>Bacillati</taxon>
        <taxon>Bacillota</taxon>
        <taxon>Bacilli</taxon>
        <taxon>Bacillales</taxon>
        <taxon>Paenibacillaceae</taxon>
        <taxon>Paenibacillus</taxon>
    </lineage>
</organism>
<dbReference type="InterPro" id="IPR050707">
    <property type="entry name" value="HTH_MetabolicPath_Reg"/>
</dbReference>
<keyword evidence="2" id="KW-0238">DNA-binding</keyword>
<dbReference type="RefSeq" id="WP_191204441.1">
    <property type="nucleotide sequence ID" value="NZ_JACXZA010000003.1"/>
</dbReference>
<reference evidence="6 7" key="1">
    <citation type="submission" date="2020-09" db="EMBL/GenBank/DDBJ databases">
        <title>Paenibacillus sp. strain PR3 16S rRNA gene Genome sequencing and assembly.</title>
        <authorList>
            <person name="Kim J."/>
        </authorList>
    </citation>
    <scope>NUCLEOTIDE SEQUENCE [LARGE SCALE GENOMIC DNA]</scope>
    <source>
        <strain evidence="6 7">PR3</strain>
    </source>
</reference>
<dbReference type="Pfam" id="PF09339">
    <property type="entry name" value="HTH_IclR"/>
    <property type="match status" value="1"/>
</dbReference>
<evidence type="ECO:0000256" key="3">
    <source>
        <dbReference type="ARBA" id="ARBA00023163"/>
    </source>
</evidence>
<dbReference type="Gene3D" id="1.10.10.10">
    <property type="entry name" value="Winged helix-like DNA-binding domain superfamily/Winged helix DNA-binding domain"/>
    <property type="match status" value="1"/>
</dbReference>
<dbReference type="InterPro" id="IPR036388">
    <property type="entry name" value="WH-like_DNA-bd_sf"/>
</dbReference>
<dbReference type="Gene3D" id="3.30.450.40">
    <property type="match status" value="1"/>
</dbReference>
<evidence type="ECO:0000256" key="1">
    <source>
        <dbReference type="ARBA" id="ARBA00023015"/>
    </source>
</evidence>
<dbReference type="InterPro" id="IPR036390">
    <property type="entry name" value="WH_DNA-bd_sf"/>
</dbReference>
<comment type="caution">
    <text evidence="6">The sequence shown here is derived from an EMBL/GenBank/DDBJ whole genome shotgun (WGS) entry which is preliminary data.</text>
</comment>
<protein>
    <submittedName>
        <fullName evidence="6">IclR family transcriptional regulator</fullName>
    </submittedName>
</protein>
<accession>A0ABR8MW65</accession>
<dbReference type="SMART" id="SM00346">
    <property type="entry name" value="HTH_ICLR"/>
    <property type="match status" value="1"/>
</dbReference>
<proteinExistence type="predicted"/>
<evidence type="ECO:0000313" key="7">
    <source>
        <dbReference type="Proteomes" id="UP000609346"/>
    </source>
</evidence>
<sequence>MTDKYQVPAVRRANDVMLLVAAEPARLRLIDLVRRLDVNKSSMFSLLYTLETLRWIEKNEDDTYSLGSTAGAIGNAFFRQFDFVAAFHREARSAAAQVGATFQLARLEGREVIYLAMEEAKTPLRLASSPGARLPAHVTALGKALLSRLDEQTLYELFPEPMIGDSATPYSITDRETLFRQLEQFRQSGVAEEMQEGVVGICCAAAPVFRPDGHAVAAISCSISVFEWENRREAIREAVAAAANRISGLA</sequence>
<feature type="domain" description="IclR-ED" evidence="5">
    <location>
        <begin position="69"/>
        <end position="250"/>
    </location>
</feature>
<evidence type="ECO:0000259" key="4">
    <source>
        <dbReference type="PROSITE" id="PS51077"/>
    </source>
</evidence>
<keyword evidence="7" id="KW-1185">Reference proteome</keyword>
<evidence type="ECO:0000313" key="6">
    <source>
        <dbReference type="EMBL" id="MBD3920202.1"/>
    </source>
</evidence>
<dbReference type="InterPro" id="IPR029016">
    <property type="entry name" value="GAF-like_dom_sf"/>
</dbReference>
<gene>
    <name evidence="6" type="ORF">H8B09_15660</name>
</gene>
<dbReference type="PROSITE" id="PS51078">
    <property type="entry name" value="ICLR_ED"/>
    <property type="match status" value="1"/>
</dbReference>
<name>A0ABR8MW65_9BACL</name>
<dbReference type="PROSITE" id="PS51077">
    <property type="entry name" value="HTH_ICLR"/>
    <property type="match status" value="1"/>
</dbReference>
<dbReference type="PANTHER" id="PTHR30136:SF24">
    <property type="entry name" value="HTH-TYPE TRANSCRIPTIONAL REPRESSOR ALLR"/>
    <property type="match status" value="1"/>
</dbReference>
<dbReference type="InterPro" id="IPR014757">
    <property type="entry name" value="Tscrpt_reg_IclR_C"/>
</dbReference>
<keyword evidence="3" id="KW-0804">Transcription</keyword>
<evidence type="ECO:0000256" key="2">
    <source>
        <dbReference type="ARBA" id="ARBA00023125"/>
    </source>
</evidence>
<dbReference type="EMBL" id="JACXZA010000003">
    <property type="protein sequence ID" value="MBD3920202.1"/>
    <property type="molecule type" value="Genomic_DNA"/>
</dbReference>
<dbReference type="Pfam" id="PF01614">
    <property type="entry name" value="IclR_C"/>
    <property type="match status" value="1"/>
</dbReference>
<feature type="domain" description="HTH iclR-type" evidence="4">
    <location>
        <begin position="7"/>
        <end position="68"/>
    </location>
</feature>
<dbReference type="SUPFAM" id="SSF46785">
    <property type="entry name" value="Winged helix' DNA-binding domain"/>
    <property type="match status" value="1"/>
</dbReference>
<dbReference type="PANTHER" id="PTHR30136">
    <property type="entry name" value="HELIX-TURN-HELIX TRANSCRIPTIONAL REGULATOR, ICLR FAMILY"/>
    <property type="match status" value="1"/>
</dbReference>
<keyword evidence="1" id="KW-0805">Transcription regulation</keyword>
<dbReference type="InterPro" id="IPR005471">
    <property type="entry name" value="Tscrpt_reg_IclR_N"/>
</dbReference>
<evidence type="ECO:0000259" key="5">
    <source>
        <dbReference type="PROSITE" id="PS51078"/>
    </source>
</evidence>